<comment type="caution">
    <text evidence="1">The sequence shown here is derived from an EMBL/GenBank/DDBJ whole genome shotgun (WGS) entry which is preliminary data.</text>
</comment>
<evidence type="ECO:0000313" key="2">
    <source>
        <dbReference type="Proteomes" id="UP000019202"/>
    </source>
</evidence>
<name>W1IV40_9GAMM</name>
<proteinExistence type="predicted"/>
<organism evidence="1 2">
    <name type="scientific">Xenorhabdus szentirmaii DSM 16338</name>
    <dbReference type="NCBI Taxonomy" id="1427518"/>
    <lineage>
        <taxon>Bacteria</taxon>
        <taxon>Pseudomonadati</taxon>
        <taxon>Pseudomonadota</taxon>
        <taxon>Gammaproteobacteria</taxon>
        <taxon>Enterobacterales</taxon>
        <taxon>Morganellaceae</taxon>
        <taxon>Xenorhabdus</taxon>
    </lineage>
</organism>
<protein>
    <submittedName>
        <fullName evidence="1">Uncharacterized protein</fullName>
    </submittedName>
</protein>
<dbReference type="AlphaFoldDB" id="W1IV40"/>
<dbReference type="RefSeq" id="WP_038234349.1">
    <property type="nucleotide sequence ID" value="NZ_CAWLWS010000002.1"/>
</dbReference>
<dbReference type="EMBL" id="CBXF010000002">
    <property type="protein sequence ID" value="CDL81075.1"/>
    <property type="molecule type" value="Genomic_DNA"/>
</dbReference>
<keyword evidence="2" id="KW-1185">Reference proteome</keyword>
<dbReference type="OrthoDB" id="6445774at2"/>
<sequence length="99" mass="10877">MNKVTSEKNNVIDVVTIIRLETELGGIANNNVRVTFKDRFGKIHDKFLLAYPDKQIEGIGVYTTLLFALSQAIDVTLKTTSYINGDGDGYISGIIINAV</sequence>
<gene>
    <name evidence="1" type="ORF">XSR1_100118</name>
</gene>
<reference evidence="1" key="1">
    <citation type="submission" date="2013-11" db="EMBL/GenBank/DDBJ databases">
        <title>Draft genome sequence and annotation of the entomopathogenic bacteria, Xenorhabdus cabanillasi strain JM26 and Xenorhabdus szentirmai strain DSM 16338.</title>
        <authorList>
            <person name="Gualtieri M."/>
            <person name="Ogier J.C."/>
            <person name="Pages S."/>
            <person name="Givaudan A."/>
            <person name="Gaudriault S."/>
        </authorList>
    </citation>
    <scope>NUCLEOTIDE SEQUENCE [LARGE SCALE GENOMIC DNA]</scope>
    <source>
        <strain evidence="1">DSM 16338</strain>
    </source>
</reference>
<evidence type="ECO:0000313" key="1">
    <source>
        <dbReference type="EMBL" id="CDL81075.1"/>
    </source>
</evidence>
<accession>W1IV40</accession>
<dbReference type="Proteomes" id="UP000019202">
    <property type="component" value="Unassembled WGS sequence"/>
</dbReference>